<reference evidence="2" key="1">
    <citation type="submission" date="2023-10" db="EMBL/GenBank/DDBJ databases">
        <authorList>
            <person name="Chen Y."/>
            <person name="Shah S."/>
            <person name="Dougan E. K."/>
            <person name="Thang M."/>
            <person name="Chan C."/>
        </authorList>
    </citation>
    <scope>NUCLEOTIDE SEQUENCE [LARGE SCALE GENOMIC DNA]</scope>
</reference>
<dbReference type="EMBL" id="CAUYUJ010001616">
    <property type="protein sequence ID" value="CAK0796757.1"/>
    <property type="molecule type" value="Genomic_DNA"/>
</dbReference>
<comment type="caution">
    <text evidence="2">The sequence shown here is derived from an EMBL/GenBank/DDBJ whole genome shotgun (WGS) entry which is preliminary data.</text>
</comment>
<evidence type="ECO:0000256" key="1">
    <source>
        <dbReference type="SAM" id="MobiDB-lite"/>
    </source>
</evidence>
<organism evidence="2 3">
    <name type="scientific">Prorocentrum cordatum</name>
    <dbReference type="NCBI Taxonomy" id="2364126"/>
    <lineage>
        <taxon>Eukaryota</taxon>
        <taxon>Sar</taxon>
        <taxon>Alveolata</taxon>
        <taxon>Dinophyceae</taxon>
        <taxon>Prorocentrales</taxon>
        <taxon>Prorocentraceae</taxon>
        <taxon>Prorocentrum</taxon>
    </lineage>
</organism>
<evidence type="ECO:0000313" key="3">
    <source>
        <dbReference type="Proteomes" id="UP001189429"/>
    </source>
</evidence>
<accession>A0ABN9Q0X7</accession>
<name>A0ABN9Q0X7_9DINO</name>
<proteinExistence type="predicted"/>
<feature type="region of interest" description="Disordered" evidence="1">
    <location>
        <begin position="189"/>
        <end position="210"/>
    </location>
</feature>
<feature type="non-terminal residue" evidence="2">
    <location>
        <position position="1"/>
    </location>
</feature>
<keyword evidence="3" id="KW-1185">Reference proteome</keyword>
<gene>
    <name evidence="2" type="ORF">PCOR1329_LOCUS6045</name>
</gene>
<protein>
    <recommendedName>
        <fullName evidence="4">RNA helicase</fullName>
    </recommendedName>
</protein>
<dbReference type="Proteomes" id="UP001189429">
    <property type="component" value="Unassembled WGS sequence"/>
</dbReference>
<evidence type="ECO:0008006" key="4">
    <source>
        <dbReference type="Google" id="ProtNLM"/>
    </source>
</evidence>
<evidence type="ECO:0000313" key="2">
    <source>
        <dbReference type="EMBL" id="CAK0796757.1"/>
    </source>
</evidence>
<feature type="compositionally biased region" description="Basic residues" evidence="1">
    <location>
        <begin position="197"/>
        <end position="210"/>
    </location>
</feature>
<feature type="non-terminal residue" evidence="2">
    <location>
        <position position="210"/>
    </location>
</feature>
<sequence>GRNVQTAPYTRCFDVLSEKEEKDELSEAGPNYQLTLAMAKLVLQRKDDLRNQRRDVNVVLVQRADTKLQLALEEGVGKYNQAGKEAMNAAIAQGPKPEATVLAVKTIIELGSKVQDRDAIFHATRCFVIASEDAEGNAVKKWIFAIMRHRQLHQTFETLRGNGGGRAVGLQFERDAAPRSQAATKVEKLAFREGKGAKGKRRAKRQKNLR</sequence>